<sequence length="162" mass="19102">MTAKTITKALTDHHDEMRQLVKEVKKDAGKFFYLKKHLDIHHELEEDLLLSALNNKKDIKDESLESQEEHVILNQALIGLADFPKDNQRWMVKFKVFEEILDHHLTEEEEDLFPDVEKILDEKEQTERGARFEQLKKQRLSAALETKPDKEPKKTKKSNSKK</sequence>
<keyword evidence="4" id="KW-1185">Reference proteome</keyword>
<evidence type="ECO:0000313" key="4">
    <source>
        <dbReference type="Proteomes" id="UP000428260"/>
    </source>
</evidence>
<evidence type="ECO:0000313" key="3">
    <source>
        <dbReference type="EMBL" id="QGY47687.1"/>
    </source>
</evidence>
<dbReference type="Pfam" id="PF01814">
    <property type="entry name" value="Hemerythrin"/>
    <property type="match status" value="1"/>
</dbReference>
<name>A0A6I6K4T3_9BACT</name>
<dbReference type="PANTHER" id="PTHR35585:SF1">
    <property type="entry name" value="HHE DOMAIN PROTEIN (AFU_ORTHOLOGUE AFUA_4G00730)"/>
    <property type="match status" value="1"/>
</dbReference>
<evidence type="ECO:0000259" key="2">
    <source>
        <dbReference type="Pfam" id="PF01814"/>
    </source>
</evidence>
<proteinExistence type="predicted"/>
<dbReference type="InterPro" id="IPR012312">
    <property type="entry name" value="Hemerythrin-like"/>
</dbReference>
<dbReference type="KEGG" id="mcos:GM418_29685"/>
<feature type="compositionally biased region" description="Basic residues" evidence="1">
    <location>
        <begin position="153"/>
        <end position="162"/>
    </location>
</feature>
<reference evidence="3 4" key="1">
    <citation type="submission" date="2019-11" db="EMBL/GenBank/DDBJ databases">
        <authorList>
            <person name="Zheng R.K."/>
            <person name="Sun C.M."/>
        </authorList>
    </citation>
    <scope>NUCLEOTIDE SEQUENCE [LARGE SCALE GENOMIC DNA]</scope>
    <source>
        <strain evidence="3 4">WC007</strain>
    </source>
</reference>
<feature type="domain" description="Hemerythrin-like" evidence="2">
    <location>
        <begin position="5"/>
        <end position="114"/>
    </location>
</feature>
<dbReference type="Proteomes" id="UP000428260">
    <property type="component" value="Chromosome"/>
</dbReference>
<dbReference type="RefSeq" id="WP_158871804.1">
    <property type="nucleotide sequence ID" value="NZ_CP046401.1"/>
</dbReference>
<dbReference type="Gene3D" id="1.20.120.520">
    <property type="entry name" value="nmb1532 protein domain like"/>
    <property type="match status" value="1"/>
</dbReference>
<protein>
    <recommendedName>
        <fullName evidence="2">Hemerythrin-like domain-containing protein</fullName>
    </recommendedName>
</protein>
<accession>A0A6I6K4T3</accession>
<evidence type="ECO:0000256" key="1">
    <source>
        <dbReference type="SAM" id="MobiDB-lite"/>
    </source>
</evidence>
<organism evidence="3 4">
    <name type="scientific">Maribellus comscasis</name>
    <dbReference type="NCBI Taxonomy" id="2681766"/>
    <lineage>
        <taxon>Bacteria</taxon>
        <taxon>Pseudomonadati</taxon>
        <taxon>Bacteroidota</taxon>
        <taxon>Bacteroidia</taxon>
        <taxon>Marinilabiliales</taxon>
        <taxon>Prolixibacteraceae</taxon>
        <taxon>Maribellus</taxon>
    </lineage>
</organism>
<dbReference type="PANTHER" id="PTHR35585">
    <property type="entry name" value="HHE DOMAIN PROTEIN (AFU_ORTHOLOGUE AFUA_4G00730)"/>
    <property type="match status" value="1"/>
</dbReference>
<dbReference type="AlphaFoldDB" id="A0A6I6K4T3"/>
<dbReference type="EMBL" id="CP046401">
    <property type="protein sequence ID" value="QGY47687.1"/>
    <property type="molecule type" value="Genomic_DNA"/>
</dbReference>
<gene>
    <name evidence="3" type="ORF">GM418_29685</name>
</gene>
<feature type="region of interest" description="Disordered" evidence="1">
    <location>
        <begin position="139"/>
        <end position="162"/>
    </location>
</feature>